<dbReference type="PANTHER" id="PTHR43355">
    <property type="entry name" value="FLAVIN REDUCTASE (NADPH)"/>
    <property type="match status" value="1"/>
</dbReference>
<dbReference type="Pfam" id="PF13460">
    <property type="entry name" value="NAD_binding_10"/>
    <property type="match status" value="1"/>
</dbReference>
<keyword evidence="4" id="KW-1185">Reference proteome</keyword>
<dbReference type="InterPro" id="IPR016040">
    <property type="entry name" value="NAD(P)-bd_dom"/>
</dbReference>
<proteinExistence type="inferred from homology"/>
<protein>
    <recommendedName>
        <fullName evidence="2">NAD(P)-binding domain-containing protein</fullName>
    </recommendedName>
</protein>
<accession>A0ABR0ESP1</accession>
<gene>
    <name evidence="3" type="ORF">PRZ48_005401</name>
</gene>
<dbReference type="InterPro" id="IPR051606">
    <property type="entry name" value="Polyketide_Oxido-like"/>
</dbReference>
<sequence length="311" mass="34151">MRCVVIGPTGSLGSHTCRELLNRGHEVVGISRSPEKLGQHDRYRPVPFDLNNGTIEELVRVFEDTEAVVNAYNPPLDGDTCKNYLEVTRCIVKAVKLLQSDGKDLYLIQVGGTGSLEIPGQRHSTVLDDRHWWITLRRTVGDSAAATAHMVERIGAGPIADSFEEYRNARLAARDGRLTKADQLRIEKEENAILSGPNPVPDLPLAARAALMMFEGNGSFKWSYISPPAKYRSGVRTGKYEVWKDGAIPMLPLSAGSEKENVDWDEVQEMLLGISVPDLAIAVVDEVETPQKVGVHWSAVGDLVDDVPRSG</sequence>
<dbReference type="PANTHER" id="PTHR43355:SF2">
    <property type="entry name" value="FLAVIN REDUCTASE (NADPH)"/>
    <property type="match status" value="1"/>
</dbReference>
<comment type="caution">
    <text evidence="3">The sequence shown here is derived from an EMBL/GenBank/DDBJ whole genome shotgun (WGS) entry which is preliminary data.</text>
</comment>
<dbReference type="Gene3D" id="3.40.50.720">
    <property type="entry name" value="NAD(P)-binding Rossmann-like Domain"/>
    <property type="match status" value="2"/>
</dbReference>
<dbReference type="SUPFAM" id="SSF51735">
    <property type="entry name" value="NAD(P)-binding Rossmann-fold domains"/>
    <property type="match status" value="1"/>
</dbReference>
<reference evidence="3 4" key="1">
    <citation type="journal article" date="2023" name="G3 (Bethesda)">
        <title>A chromosome-level genome assembly of Zasmidium syzygii isolated from banana leaves.</title>
        <authorList>
            <person name="van Westerhoven A.C."/>
            <person name="Mehrabi R."/>
            <person name="Talebi R."/>
            <person name="Steentjes M.B.F."/>
            <person name="Corcolon B."/>
            <person name="Chong P.A."/>
            <person name="Kema G.H.J."/>
            <person name="Seidl M.F."/>
        </authorList>
    </citation>
    <scope>NUCLEOTIDE SEQUENCE [LARGE SCALE GENOMIC DNA]</scope>
    <source>
        <strain evidence="3 4">P124</strain>
    </source>
</reference>
<evidence type="ECO:0000259" key="2">
    <source>
        <dbReference type="Pfam" id="PF13460"/>
    </source>
</evidence>
<name>A0ABR0ESP1_ZASCE</name>
<dbReference type="EMBL" id="JAXOVC010000003">
    <property type="protein sequence ID" value="KAK4504485.1"/>
    <property type="molecule type" value="Genomic_DNA"/>
</dbReference>
<organism evidence="3 4">
    <name type="scientific">Zasmidium cellare</name>
    <name type="common">Wine cellar mold</name>
    <name type="synonym">Racodium cellare</name>
    <dbReference type="NCBI Taxonomy" id="395010"/>
    <lineage>
        <taxon>Eukaryota</taxon>
        <taxon>Fungi</taxon>
        <taxon>Dikarya</taxon>
        <taxon>Ascomycota</taxon>
        <taxon>Pezizomycotina</taxon>
        <taxon>Dothideomycetes</taxon>
        <taxon>Dothideomycetidae</taxon>
        <taxon>Mycosphaerellales</taxon>
        <taxon>Mycosphaerellaceae</taxon>
        <taxon>Zasmidium</taxon>
    </lineage>
</organism>
<dbReference type="InterPro" id="IPR036291">
    <property type="entry name" value="NAD(P)-bd_dom_sf"/>
</dbReference>
<evidence type="ECO:0000256" key="1">
    <source>
        <dbReference type="ARBA" id="ARBA00038376"/>
    </source>
</evidence>
<evidence type="ECO:0000313" key="3">
    <source>
        <dbReference type="EMBL" id="KAK4504485.1"/>
    </source>
</evidence>
<dbReference type="Proteomes" id="UP001305779">
    <property type="component" value="Unassembled WGS sequence"/>
</dbReference>
<comment type="similarity">
    <text evidence="1">Belongs to the avfA family.</text>
</comment>
<evidence type="ECO:0000313" key="4">
    <source>
        <dbReference type="Proteomes" id="UP001305779"/>
    </source>
</evidence>
<feature type="domain" description="NAD(P)-binding" evidence="2">
    <location>
        <begin position="7"/>
        <end position="96"/>
    </location>
</feature>